<evidence type="ECO:0000256" key="1">
    <source>
        <dbReference type="ARBA" id="ARBA00022723"/>
    </source>
</evidence>
<dbReference type="GO" id="GO:0046872">
    <property type="term" value="F:metal ion binding"/>
    <property type="evidence" value="ECO:0007669"/>
    <property type="project" value="UniProtKB-KW"/>
</dbReference>
<evidence type="ECO:0000313" key="5">
    <source>
        <dbReference type="EMBL" id="HDN85410.1"/>
    </source>
</evidence>
<dbReference type="PANTHER" id="PTHR43063">
    <property type="entry name" value="4FE-4S CLUSTER CONTAINING PARA FAMILY ATPASE PROTEIN"/>
    <property type="match status" value="1"/>
</dbReference>
<dbReference type="GO" id="GO:0051536">
    <property type="term" value="F:iron-sulfur cluster binding"/>
    <property type="evidence" value="ECO:0007669"/>
    <property type="project" value="UniProtKB-KW"/>
</dbReference>
<evidence type="ECO:0000259" key="4">
    <source>
        <dbReference type="PROSITE" id="PS51379"/>
    </source>
</evidence>
<gene>
    <name evidence="5" type="ORF">ENG47_06625</name>
</gene>
<comment type="caution">
    <text evidence="5">The sequence shown here is derived from an EMBL/GenBank/DDBJ whole genome shotgun (WGS) entry which is preliminary data.</text>
</comment>
<dbReference type="PROSITE" id="PS00198">
    <property type="entry name" value="4FE4S_FER_1"/>
    <property type="match status" value="1"/>
</dbReference>
<dbReference type="Gene3D" id="3.40.50.300">
    <property type="entry name" value="P-loop containing nucleotide triphosphate hydrolases"/>
    <property type="match status" value="1"/>
</dbReference>
<sequence length="199" mass="21927">MKITVTSGKGGTGKTLISTSLALSLSKKYPTTYIDLDVEEPNGYIFIKPEIQKKEPIALPFPKVDYDKCNFCGVCQEVCAYNAAVVLSFNNEVKIFPELCKSCGNCVLNCPEKAMFEVPREIGTLTYGKRENLKFFEGKLNISEVTTTSAIRIVKKKSLEETRDGEILIYDSPPGASCPMVEASKGGDYIILITEPTPF</sequence>
<reference evidence="5" key="1">
    <citation type="journal article" date="2020" name="mSystems">
        <title>Genome- and Community-Level Interaction Insights into Carbon Utilization and Element Cycling Functions of Hydrothermarchaeota in Hydrothermal Sediment.</title>
        <authorList>
            <person name="Zhou Z."/>
            <person name="Liu Y."/>
            <person name="Xu W."/>
            <person name="Pan J."/>
            <person name="Luo Z.H."/>
            <person name="Li M."/>
        </authorList>
    </citation>
    <scope>NUCLEOTIDE SEQUENCE [LARGE SCALE GENOMIC DNA]</scope>
    <source>
        <strain evidence="5">HyVt-219</strain>
    </source>
</reference>
<evidence type="ECO:0000256" key="3">
    <source>
        <dbReference type="ARBA" id="ARBA00023014"/>
    </source>
</evidence>
<feature type="domain" description="4Fe-4S ferredoxin-type" evidence="4">
    <location>
        <begin position="91"/>
        <end position="121"/>
    </location>
</feature>
<dbReference type="InterPro" id="IPR002586">
    <property type="entry name" value="CobQ/CobB/MinD/ParA_Nub-bd_dom"/>
</dbReference>
<dbReference type="AlphaFoldDB" id="A0A7V0QRM4"/>
<feature type="non-terminal residue" evidence="5">
    <location>
        <position position="199"/>
    </location>
</feature>
<dbReference type="Pfam" id="PF01656">
    <property type="entry name" value="CbiA"/>
    <property type="match status" value="1"/>
</dbReference>
<dbReference type="PANTHER" id="PTHR43063:SF1">
    <property type="entry name" value="4FE-4S CLUSTER CONTAINING PARA FAMILY ATPASE PROTEIN"/>
    <property type="match status" value="1"/>
</dbReference>
<protein>
    <submittedName>
        <fullName evidence="5">4Fe-4S dicluster domain-containing protein</fullName>
    </submittedName>
</protein>
<dbReference type="PROSITE" id="PS51379">
    <property type="entry name" value="4FE4S_FER_2"/>
    <property type="match status" value="2"/>
</dbReference>
<dbReference type="SUPFAM" id="SSF54862">
    <property type="entry name" value="4Fe-4S ferredoxins"/>
    <property type="match status" value="1"/>
</dbReference>
<keyword evidence="3" id="KW-0411">Iron-sulfur</keyword>
<dbReference type="Gene3D" id="3.30.70.20">
    <property type="match status" value="1"/>
</dbReference>
<dbReference type="InterPro" id="IPR017896">
    <property type="entry name" value="4Fe4S_Fe-S-bd"/>
</dbReference>
<keyword evidence="1" id="KW-0479">Metal-binding</keyword>
<dbReference type="InterPro" id="IPR017900">
    <property type="entry name" value="4Fe4S_Fe_S_CS"/>
</dbReference>
<name>A0A7V0QRM4_UNCAE</name>
<dbReference type="EMBL" id="DRBC01000399">
    <property type="protein sequence ID" value="HDN85410.1"/>
    <property type="molecule type" value="Genomic_DNA"/>
</dbReference>
<organism evidence="5">
    <name type="scientific">Aerophobetes bacterium</name>
    <dbReference type="NCBI Taxonomy" id="2030807"/>
    <lineage>
        <taxon>Bacteria</taxon>
        <taxon>Candidatus Aerophobota</taxon>
    </lineage>
</organism>
<accession>A0A7V0QRM4</accession>
<dbReference type="InterPro" id="IPR027417">
    <property type="entry name" value="P-loop_NTPase"/>
</dbReference>
<proteinExistence type="predicted"/>
<keyword evidence="2" id="KW-0408">Iron</keyword>
<dbReference type="Pfam" id="PF00037">
    <property type="entry name" value="Fer4"/>
    <property type="match status" value="1"/>
</dbReference>
<feature type="domain" description="4Fe-4S ferredoxin-type" evidence="4">
    <location>
        <begin position="60"/>
        <end position="89"/>
    </location>
</feature>
<evidence type="ECO:0000256" key="2">
    <source>
        <dbReference type="ARBA" id="ARBA00023004"/>
    </source>
</evidence>
<dbReference type="Proteomes" id="UP000885660">
    <property type="component" value="Unassembled WGS sequence"/>
</dbReference>